<proteinExistence type="predicted"/>
<evidence type="ECO:0000256" key="1">
    <source>
        <dbReference type="SAM" id="Phobius"/>
    </source>
</evidence>
<sequence>MCDDNVCDGGLETKIFQDEDYTFDEFITNLQHKKCKVIQLVRRQIHEFRDMQIFPIVNNTQEKMFRYRMEDQSFREDQTEKMPVSLFHTISKTLISSQTWMEYIYSRLSSRFVLATLFIGTLLLLIICSSFLKAFLCGNNRFYLILCRYFYTKRTVF</sequence>
<dbReference type="AlphaFoldDB" id="A0ABD2AR30"/>
<accession>A0ABD2AR30</accession>
<protein>
    <submittedName>
        <fullName evidence="2">Uncharacterized protein</fullName>
    </submittedName>
</protein>
<dbReference type="EMBL" id="JAYRBN010000115">
    <property type="protein sequence ID" value="KAL2723078.1"/>
    <property type="molecule type" value="Genomic_DNA"/>
</dbReference>
<dbReference type="Proteomes" id="UP001607303">
    <property type="component" value="Unassembled WGS sequence"/>
</dbReference>
<keyword evidence="1" id="KW-1133">Transmembrane helix</keyword>
<organism evidence="2 3">
    <name type="scientific">Vespula maculifrons</name>
    <name type="common">Eastern yellow jacket</name>
    <name type="synonym">Wasp</name>
    <dbReference type="NCBI Taxonomy" id="7453"/>
    <lineage>
        <taxon>Eukaryota</taxon>
        <taxon>Metazoa</taxon>
        <taxon>Ecdysozoa</taxon>
        <taxon>Arthropoda</taxon>
        <taxon>Hexapoda</taxon>
        <taxon>Insecta</taxon>
        <taxon>Pterygota</taxon>
        <taxon>Neoptera</taxon>
        <taxon>Endopterygota</taxon>
        <taxon>Hymenoptera</taxon>
        <taxon>Apocrita</taxon>
        <taxon>Aculeata</taxon>
        <taxon>Vespoidea</taxon>
        <taxon>Vespidae</taxon>
        <taxon>Vespinae</taxon>
        <taxon>Vespula</taxon>
    </lineage>
</organism>
<keyword evidence="3" id="KW-1185">Reference proteome</keyword>
<keyword evidence="1" id="KW-0472">Membrane</keyword>
<gene>
    <name evidence="2" type="ORF">V1477_019669</name>
</gene>
<feature type="transmembrane region" description="Helical" evidence="1">
    <location>
        <begin position="112"/>
        <end position="132"/>
    </location>
</feature>
<evidence type="ECO:0000313" key="3">
    <source>
        <dbReference type="Proteomes" id="UP001607303"/>
    </source>
</evidence>
<keyword evidence="1" id="KW-0812">Transmembrane</keyword>
<comment type="caution">
    <text evidence="2">The sequence shown here is derived from an EMBL/GenBank/DDBJ whole genome shotgun (WGS) entry which is preliminary data.</text>
</comment>
<reference evidence="2 3" key="1">
    <citation type="journal article" date="2024" name="Ann. Entomol. Soc. Am.">
        <title>Genomic analyses of the southern and eastern yellowjacket wasps (Hymenoptera: Vespidae) reveal evolutionary signatures of social life.</title>
        <authorList>
            <person name="Catto M.A."/>
            <person name="Caine P.B."/>
            <person name="Orr S.E."/>
            <person name="Hunt B.G."/>
            <person name="Goodisman M.A.D."/>
        </authorList>
    </citation>
    <scope>NUCLEOTIDE SEQUENCE [LARGE SCALE GENOMIC DNA]</scope>
    <source>
        <strain evidence="2">232</strain>
        <tissue evidence="2">Head and thorax</tissue>
    </source>
</reference>
<evidence type="ECO:0000313" key="2">
    <source>
        <dbReference type="EMBL" id="KAL2723078.1"/>
    </source>
</evidence>
<name>A0ABD2AR30_VESMC</name>